<evidence type="ECO:0000313" key="1">
    <source>
        <dbReference type="EMBL" id="KAI8018634.1"/>
    </source>
</evidence>
<dbReference type="EMBL" id="CM045759">
    <property type="protein sequence ID" value="KAI8018634.1"/>
    <property type="molecule type" value="Genomic_DNA"/>
</dbReference>
<comment type="caution">
    <text evidence="1">The sequence shown here is derived from an EMBL/GenBank/DDBJ whole genome shotgun (WGS) entry which is preliminary data.</text>
</comment>
<sequence length="341" mass="38946">MPVLVISSAKAAEEIMKTHDLTFSDRPNLSIASKLFYEAKDVGFVRYGEYWRRMKALCVLQLLNNKRVRSFCTVREEETALMIEKIKQSCSSSSSTTVNLSEMLVSLANGVVCRVALGRKHSGRKFKELLGEFVELLGVFNLGDYIPWLAWVNSFNGLYKRVDRVAKELDDFLESVVEEHMDLRREKSGGERVDHDGGDEIQQDFVDVLLDIQRDNKVGFPVDRDSIKALILEKWVWRVGTTFQVTFISMGIRRTKETESIYSEGEDMSPTMVLTVETRNEDDELESQYQKGVKNLSDNGIEKLPNKFILPISEKPNLVLIKELAYACKHNNLKLTVIDFA</sequence>
<accession>A0ACC0HZV3</accession>
<proteinExistence type="predicted"/>
<name>A0ACC0HZV3_9ERIC</name>
<protein>
    <submittedName>
        <fullName evidence="1">Cytochrome P450 71A2</fullName>
    </submittedName>
</protein>
<evidence type="ECO:0000313" key="2">
    <source>
        <dbReference type="Proteomes" id="UP001060215"/>
    </source>
</evidence>
<dbReference type="Proteomes" id="UP001060215">
    <property type="component" value="Chromosome 2"/>
</dbReference>
<keyword evidence="2" id="KW-1185">Reference proteome</keyword>
<gene>
    <name evidence="1" type="ORF">LOK49_LG04G02155</name>
</gene>
<organism evidence="1 2">
    <name type="scientific">Camellia lanceoleosa</name>
    <dbReference type="NCBI Taxonomy" id="1840588"/>
    <lineage>
        <taxon>Eukaryota</taxon>
        <taxon>Viridiplantae</taxon>
        <taxon>Streptophyta</taxon>
        <taxon>Embryophyta</taxon>
        <taxon>Tracheophyta</taxon>
        <taxon>Spermatophyta</taxon>
        <taxon>Magnoliopsida</taxon>
        <taxon>eudicotyledons</taxon>
        <taxon>Gunneridae</taxon>
        <taxon>Pentapetalae</taxon>
        <taxon>asterids</taxon>
        <taxon>Ericales</taxon>
        <taxon>Theaceae</taxon>
        <taxon>Camellia</taxon>
    </lineage>
</organism>
<reference evidence="1 2" key="1">
    <citation type="journal article" date="2022" name="Plant J.">
        <title>Chromosome-level genome of Camellia lanceoleosa provides a valuable resource for understanding genome evolution and self-incompatibility.</title>
        <authorList>
            <person name="Gong W."/>
            <person name="Xiao S."/>
            <person name="Wang L."/>
            <person name="Liao Z."/>
            <person name="Chang Y."/>
            <person name="Mo W."/>
            <person name="Hu G."/>
            <person name="Li W."/>
            <person name="Zhao G."/>
            <person name="Zhu H."/>
            <person name="Hu X."/>
            <person name="Ji K."/>
            <person name="Xiang X."/>
            <person name="Song Q."/>
            <person name="Yuan D."/>
            <person name="Jin S."/>
            <person name="Zhang L."/>
        </authorList>
    </citation>
    <scope>NUCLEOTIDE SEQUENCE [LARGE SCALE GENOMIC DNA]</scope>
    <source>
        <strain evidence="1">SQ_2022a</strain>
    </source>
</reference>